<dbReference type="EMBL" id="FJOG01000033">
    <property type="protein sequence ID" value="CZR65932.1"/>
    <property type="molecule type" value="Genomic_DNA"/>
</dbReference>
<name>A0A1L7XLM1_9HELO</name>
<evidence type="ECO:0000256" key="2">
    <source>
        <dbReference type="ARBA" id="ARBA00022801"/>
    </source>
</evidence>
<comment type="similarity">
    <text evidence="1">Belongs to the thioesterase PaaI family.</text>
</comment>
<keyword evidence="5" id="KW-1185">Reference proteome</keyword>
<protein>
    <submittedName>
        <fullName evidence="4">Related to thioesterase family protein</fullName>
    </submittedName>
</protein>
<dbReference type="Proteomes" id="UP000184330">
    <property type="component" value="Unassembled WGS sequence"/>
</dbReference>
<dbReference type="SUPFAM" id="SSF54637">
    <property type="entry name" value="Thioesterase/thiol ester dehydrase-isomerase"/>
    <property type="match status" value="1"/>
</dbReference>
<dbReference type="Pfam" id="PF03061">
    <property type="entry name" value="4HBT"/>
    <property type="match status" value="1"/>
</dbReference>
<dbReference type="AlphaFoldDB" id="A0A1L7XLM1"/>
<sequence length="177" mass="19413">MNGSNTSHAEDSGRGIIFRVDLKSPEDRVREFMNGYDGSDGVEGFDSALMRQHLRFINATSTPTATVTFELMIAPPLCNRMSNLHGGAASLIFDMCTTMAVAPISRVDFWAFGGVSRTLTVTFLRPVSVGTVVVIECEVIQIGKQLATIRGVMKRKSDWKVLCTAEHNKARMDLGKI</sequence>
<dbReference type="InterPro" id="IPR039298">
    <property type="entry name" value="ACOT13"/>
</dbReference>
<dbReference type="InterPro" id="IPR006683">
    <property type="entry name" value="Thioestr_dom"/>
</dbReference>
<reference evidence="4 5" key="1">
    <citation type="submission" date="2016-03" db="EMBL/GenBank/DDBJ databases">
        <authorList>
            <person name="Ploux O."/>
        </authorList>
    </citation>
    <scope>NUCLEOTIDE SEQUENCE [LARGE SCALE GENOMIC DNA]</scope>
    <source>
        <strain evidence="4 5">UAMH 11012</strain>
    </source>
</reference>
<dbReference type="Gene3D" id="3.10.129.10">
    <property type="entry name" value="Hotdog Thioesterase"/>
    <property type="match status" value="1"/>
</dbReference>
<keyword evidence="2" id="KW-0378">Hydrolase</keyword>
<evidence type="ECO:0000259" key="3">
    <source>
        <dbReference type="Pfam" id="PF03061"/>
    </source>
</evidence>
<dbReference type="GO" id="GO:0047617">
    <property type="term" value="F:fatty acyl-CoA hydrolase activity"/>
    <property type="evidence" value="ECO:0007669"/>
    <property type="project" value="InterPro"/>
</dbReference>
<accession>A0A1L7XLM1</accession>
<dbReference type="CDD" id="cd03443">
    <property type="entry name" value="PaaI_thioesterase"/>
    <property type="match status" value="1"/>
</dbReference>
<evidence type="ECO:0000313" key="5">
    <source>
        <dbReference type="Proteomes" id="UP000184330"/>
    </source>
</evidence>
<dbReference type="PANTHER" id="PTHR21660">
    <property type="entry name" value="THIOESTERASE SUPERFAMILY MEMBER-RELATED"/>
    <property type="match status" value="1"/>
</dbReference>
<evidence type="ECO:0000313" key="4">
    <source>
        <dbReference type="EMBL" id="CZR65932.1"/>
    </source>
</evidence>
<evidence type="ECO:0000256" key="1">
    <source>
        <dbReference type="ARBA" id="ARBA00008324"/>
    </source>
</evidence>
<dbReference type="STRING" id="576137.A0A1L7XLM1"/>
<dbReference type="InterPro" id="IPR029069">
    <property type="entry name" value="HotDog_dom_sf"/>
</dbReference>
<gene>
    <name evidence="4" type="ORF">PAC_15832</name>
</gene>
<feature type="domain" description="Thioesterase" evidence="3">
    <location>
        <begin position="82"/>
        <end position="157"/>
    </location>
</feature>
<dbReference type="PANTHER" id="PTHR21660:SF1">
    <property type="entry name" value="ACYL-COENZYME A THIOESTERASE 13"/>
    <property type="match status" value="1"/>
</dbReference>
<organism evidence="4 5">
    <name type="scientific">Phialocephala subalpina</name>
    <dbReference type="NCBI Taxonomy" id="576137"/>
    <lineage>
        <taxon>Eukaryota</taxon>
        <taxon>Fungi</taxon>
        <taxon>Dikarya</taxon>
        <taxon>Ascomycota</taxon>
        <taxon>Pezizomycotina</taxon>
        <taxon>Leotiomycetes</taxon>
        <taxon>Helotiales</taxon>
        <taxon>Mollisiaceae</taxon>
        <taxon>Phialocephala</taxon>
        <taxon>Phialocephala fortinii species complex</taxon>
    </lineage>
</organism>
<proteinExistence type="inferred from homology"/>
<dbReference type="OrthoDB" id="2831072at2759"/>